<dbReference type="PANTHER" id="PTHR40260:SF2">
    <property type="entry name" value="BLR8190 PROTEIN"/>
    <property type="match status" value="1"/>
</dbReference>
<dbReference type="NCBIfam" id="TIGR02118">
    <property type="entry name" value="EthD family reductase"/>
    <property type="match status" value="1"/>
</dbReference>
<gene>
    <name evidence="2" type="ORF">CkaCkLH20_10610</name>
</gene>
<sequence length="111" mass="12486">MSVAITVLFRNEADAKYDIDYYANNHMPLIQTQWQKYGVQGWSVTKFGNGVDGSAPQFAFGSTVVWENHDQINKAFTGPEVEEIMKDLPKFSNTQPVFLVGEVIRKEGLQG</sequence>
<dbReference type="PANTHER" id="PTHR40260">
    <property type="entry name" value="BLR8190 PROTEIN"/>
    <property type="match status" value="1"/>
</dbReference>
<keyword evidence="3" id="KW-1185">Reference proteome</keyword>
<dbReference type="EMBL" id="JAATWM020000041">
    <property type="protein sequence ID" value="KAF9871978.1"/>
    <property type="molecule type" value="Genomic_DNA"/>
</dbReference>
<proteinExistence type="inferred from homology"/>
<comment type="similarity">
    <text evidence="1">Belongs to the tpcK family.</text>
</comment>
<comment type="caution">
    <text evidence="2">The sequence shown here is derived from an EMBL/GenBank/DDBJ whole genome shotgun (WGS) entry which is preliminary data.</text>
</comment>
<protein>
    <submittedName>
        <fullName evidence="2">Ethyl tert-butyl ether degradation EthD</fullName>
    </submittedName>
</protein>
<evidence type="ECO:0000313" key="2">
    <source>
        <dbReference type="EMBL" id="KAF9871978.1"/>
    </source>
</evidence>
<dbReference type="GeneID" id="62166398"/>
<dbReference type="RefSeq" id="XP_038741439.1">
    <property type="nucleotide sequence ID" value="XM_038893324.1"/>
</dbReference>
<dbReference type="Gene3D" id="3.30.70.100">
    <property type="match status" value="1"/>
</dbReference>
<reference evidence="2" key="2">
    <citation type="submission" date="2020-11" db="EMBL/GenBank/DDBJ databases">
        <title>Whole genome sequencing of Colletotrichum sp.</title>
        <authorList>
            <person name="Li H."/>
        </authorList>
    </citation>
    <scope>NUCLEOTIDE SEQUENCE</scope>
    <source>
        <strain evidence="2">CkLH20</strain>
    </source>
</reference>
<dbReference type="OrthoDB" id="4892971at2759"/>
<dbReference type="GO" id="GO:0016491">
    <property type="term" value="F:oxidoreductase activity"/>
    <property type="evidence" value="ECO:0007669"/>
    <property type="project" value="InterPro"/>
</dbReference>
<organism evidence="2 3">
    <name type="scientific">Colletotrichum karsti</name>
    <dbReference type="NCBI Taxonomy" id="1095194"/>
    <lineage>
        <taxon>Eukaryota</taxon>
        <taxon>Fungi</taxon>
        <taxon>Dikarya</taxon>
        <taxon>Ascomycota</taxon>
        <taxon>Pezizomycotina</taxon>
        <taxon>Sordariomycetes</taxon>
        <taxon>Hypocreomycetidae</taxon>
        <taxon>Glomerellales</taxon>
        <taxon>Glomerellaceae</taxon>
        <taxon>Colletotrichum</taxon>
        <taxon>Colletotrichum boninense species complex</taxon>
    </lineage>
</organism>
<accession>A0A9P6LFZ1</accession>
<reference evidence="2" key="1">
    <citation type="submission" date="2020-03" db="EMBL/GenBank/DDBJ databases">
        <authorList>
            <person name="He L."/>
        </authorList>
    </citation>
    <scope>NUCLEOTIDE SEQUENCE</scope>
    <source>
        <strain evidence="2">CkLH20</strain>
    </source>
</reference>
<dbReference type="InterPro" id="IPR009799">
    <property type="entry name" value="EthD_dom"/>
</dbReference>
<evidence type="ECO:0000256" key="1">
    <source>
        <dbReference type="ARBA" id="ARBA00005986"/>
    </source>
</evidence>
<name>A0A9P6LFZ1_9PEZI</name>
<dbReference type="SUPFAM" id="SSF54909">
    <property type="entry name" value="Dimeric alpha+beta barrel"/>
    <property type="match status" value="1"/>
</dbReference>
<evidence type="ECO:0000313" key="3">
    <source>
        <dbReference type="Proteomes" id="UP000781932"/>
    </source>
</evidence>
<dbReference type="InterPro" id="IPR011008">
    <property type="entry name" value="Dimeric_a/b-barrel"/>
</dbReference>
<dbReference type="Proteomes" id="UP000781932">
    <property type="component" value="Unassembled WGS sequence"/>
</dbReference>
<dbReference type="AlphaFoldDB" id="A0A9P6LFZ1"/>